<dbReference type="InterPro" id="IPR011055">
    <property type="entry name" value="Dup_hybrid_motif"/>
</dbReference>
<evidence type="ECO:0000313" key="10">
    <source>
        <dbReference type="EMBL" id="BBE33896.1"/>
    </source>
</evidence>
<dbReference type="PANTHER" id="PTHR21666:SF288">
    <property type="entry name" value="CELL DIVISION PROTEIN YTFB"/>
    <property type="match status" value="1"/>
</dbReference>
<dbReference type="InterPro" id="IPR050570">
    <property type="entry name" value="Cell_wall_metabolism_enzyme"/>
</dbReference>
<evidence type="ECO:0000256" key="8">
    <source>
        <dbReference type="SAM" id="SignalP"/>
    </source>
</evidence>
<dbReference type="Proteomes" id="UP000276029">
    <property type="component" value="Unassembled WGS sequence"/>
</dbReference>
<feature type="domain" description="M23ase beta-sheet core" evidence="9">
    <location>
        <begin position="271"/>
        <end position="359"/>
    </location>
</feature>
<evidence type="ECO:0000256" key="5">
    <source>
        <dbReference type="ARBA" id="ARBA00022833"/>
    </source>
</evidence>
<sequence length="370" mass="39804">MRAAAFALLFLAAAAPADKAEQDALKADSRASALRRDADAADTRARAARQTAIDLARRIQNGEARVNAIEAGITRLERLRRQQRARLAAQQGEISRLLAVLQTLSRRPAGLVLLEPSSAVTTARVSALLEAVQPTLRTRTAEYRRALVDSRAVQARLVTSKQQLLAANTELSQAIRQLDDMQTALRAERDSLDREADEERAQARTLAAKAMDLRGLAGAFDESAGTNARRLAPPRPIRAAAAPLPFPYLQPAAGRIVEGFADMSRVGVRARGITLATRKGAQVVAPAKGRIAYAGPFRTYGDIVIVQHPGRLLSMMSGLERVDVLVGETVSAGTPIGRMGSLEPQLYLELRQSGRPIDPAPHVRKTGSDG</sequence>
<evidence type="ECO:0000256" key="6">
    <source>
        <dbReference type="ARBA" id="ARBA00023049"/>
    </source>
</evidence>
<dbReference type="GO" id="GO:0046872">
    <property type="term" value="F:metal ion binding"/>
    <property type="evidence" value="ECO:0007669"/>
    <property type="project" value="UniProtKB-KW"/>
</dbReference>
<evidence type="ECO:0000259" key="9">
    <source>
        <dbReference type="Pfam" id="PF01551"/>
    </source>
</evidence>
<dbReference type="KEGG" id="smic:SmB9_15540"/>
<keyword evidence="8" id="KW-0732">Signal</keyword>
<evidence type="ECO:0000256" key="3">
    <source>
        <dbReference type="ARBA" id="ARBA00022723"/>
    </source>
</evidence>
<dbReference type="GO" id="GO:0004222">
    <property type="term" value="F:metalloendopeptidase activity"/>
    <property type="evidence" value="ECO:0007669"/>
    <property type="project" value="TreeGrafter"/>
</dbReference>
<evidence type="ECO:0000313" key="13">
    <source>
        <dbReference type="Proteomes" id="UP000276029"/>
    </source>
</evidence>
<keyword evidence="3" id="KW-0479">Metal-binding</keyword>
<dbReference type="CDD" id="cd12797">
    <property type="entry name" value="M23_peptidase"/>
    <property type="match status" value="1"/>
</dbReference>
<evidence type="ECO:0000313" key="12">
    <source>
        <dbReference type="Proteomes" id="UP000275727"/>
    </source>
</evidence>
<reference evidence="11 13" key="2">
    <citation type="submission" date="2018-10" db="EMBL/GenBank/DDBJ databases">
        <title>Genomic Encyclopedia of Type Strains, Phase IV (KMG-IV): sequencing the most valuable type-strain genomes for metagenomic binning, comparative biology and taxonomic classification.</title>
        <authorList>
            <person name="Goeker M."/>
        </authorList>
    </citation>
    <scope>NUCLEOTIDE SEQUENCE [LARGE SCALE GENOMIC DNA]</scope>
    <source>
        <strain evidence="11 13">DSM 19791</strain>
    </source>
</reference>
<feature type="coiled-coil region" evidence="7">
    <location>
        <begin position="161"/>
        <end position="209"/>
    </location>
</feature>
<dbReference type="GO" id="GO:0006508">
    <property type="term" value="P:proteolysis"/>
    <property type="evidence" value="ECO:0007669"/>
    <property type="project" value="UniProtKB-KW"/>
</dbReference>
<dbReference type="AlphaFoldDB" id="A0AAD1G0T2"/>
<evidence type="ECO:0000256" key="2">
    <source>
        <dbReference type="ARBA" id="ARBA00022670"/>
    </source>
</evidence>
<dbReference type="SUPFAM" id="SSF51261">
    <property type="entry name" value="Duplicated hybrid motif"/>
    <property type="match status" value="1"/>
</dbReference>
<comment type="cofactor">
    <cofactor evidence="1">
        <name>Zn(2+)</name>
        <dbReference type="ChEBI" id="CHEBI:29105"/>
    </cofactor>
</comment>
<proteinExistence type="predicted"/>
<dbReference type="EMBL" id="AP018711">
    <property type="protein sequence ID" value="BBE33896.1"/>
    <property type="molecule type" value="Genomic_DNA"/>
</dbReference>
<evidence type="ECO:0000313" key="11">
    <source>
        <dbReference type="EMBL" id="RKS90976.1"/>
    </source>
</evidence>
<reference evidence="10 12" key="1">
    <citation type="submission" date="2018-06" db="EMBL/GenBank/DDBJ databases">
        <title>Complete Genome Sequence of the Microcystin-Degrading Bacterium Sphingosinicella microcystinivorans Strain B-9.</title>
        <authorList>
            <person name="Jin H."/>
            <person name="Nishizawa T."/>
            <person name="Guo Y."/>
            <person name="Nishizawa A."/>
            <person name="Park H."/>
            <person name="Kato H."/>
            <person name="Tsuji K."/>
            <person name="Harada K."/>
        </authorList>
    </citation>
    <scope>NUCLEOTIDE SEQUENCE [LARGE SCALE GENOMIC DNA]</scope>
    <source>
        <strain evidence="10 12">B9</strain>
    </source>
</reference>
<dbReference type="RefSeq" id="WP_160119120.1">
    <property type="nucleotide sequence ID" value="NZ_AP018711.1"/>
</dbReference>
<keyword evidence="13" id="KW-1185">Reference proteome</keyword>
<dbReference type="InterPro" id="IPR016047">
    <property type="entry name" value="M23ase_b-sheet_dom"/>
</dbReference>
<dbReference type="Pfam" id="PF01551">
    <property type="entry name" value="Peptidase_M23"/>
    <property type="match status" value="1"/>
</dbReference>
<gene>
    <name evidence="11" type="ORF">DFR51_0520</name>
    <name evidence="10" type="ORF">SmB9_15540</name>
</gene>
<evidence type="ECO:0000256" key="4">
    <source>
        <dbReference type="ARBA" id="ARBA00022801"/>
    </source>
</evidence>
<keyword evidence="6" id="KW-0482">Metalloprotease</keyword>
<keyword evidence="5" id="KW-0862">Zinc</keyword>
<feature type="chain" id="PRO_5042170578" evidence="8">
    <location>
        <begin position="20"/>
        <end position="370"/>
    </location>
</feature>
<name>A0AAD1G0T2_SPHMI</name>
<dbReference type="Gene3D" id="2.70.70.10">
    <property type="entry name" value="Glucose Permease (Domain IIA)"/>
    <property type="match status" value="1"/>
</dbReference>
<evidence type="ECO:0000256" key="1">
    <source>
        <dbReference type="ARBA" id="ARBA00001947"/>
    </source>
</evidence>
<keyword evidence="7" id="KW-0175">Coiled coil</keyword>
<accession>A0AAD1G0T2</accession>
<dbReference type="EMBL" id="RBWX01000007">
    <property type="protein sequence ID" value="RKS90976.1"/>
    <property type="molecule type" value="Genomic_DNA"/>
</dbReference>
<dbReference type="Proteomes" id="UP000275727">
    <property type="component" value="Chromosome"/>
</dbReference>
<evidence type="ECO:0000256" key="7">
    <source>
        <dbReference type="SAM" id="Coils"/>
    </source>
</evidence>
<keyword evidence="2" id="KW-0645">Protease</keyword>
<keyword evidence="4" id="KW-0378">Hydrolase</keyword>
<feature type="signal peptide" evidence="8">
    <location>
        <begin position="1"/>
        <end position="19"/>
    </location>
</feature>
<protein>
    <submittedName>
        <fullName evidence="11">Septal ring factor EnvC (AmiA/AmiB activator)</fullName>
    </submittedName>
</protein>
<dbReference type="PANTHER" id="PTHR21666">
    <property type="entry name" value="PEPTIDASE-RELATED"/>
    <property type="match status" value="1"/>
</dbReference>
<organism evidence="10 12">
    <name type="scientific">Sphingosinicella microcystinivorans</name>
    <dbReference type="NCBI Taxonomy" id="335406"/>
    <lineage>
        <taxon>Bacteria</taxon>
        <taxon>Pseudomonadati</taxon>
        <taxon>Pseudomonadota</taxon>
        <taxon>Alphaproteobacteria</taxon>
        <taxon>Sphingomonadales</taxon>
        <taxon>Sphingosinicellaceae</taxon>
        <taxon>Sphingosinicella</taxon>
    </lineage>
</organism>